<evidence type="ECO:0000256" key="4">
    <source>
        <dbReference type="ARBA" id="ARBA00022753"/>
    </source>
</evidence>
<feature type="region of interest" description="Disordered" evidence="5">
    <location>
        <begin position="861"/>
        <end position="881"/>
    </location>
</feature>
<dbReference type="InterPro" id="IPR038499">
    <property type="entry name" value="BRO1_sf"/>
</dbReference>
<keyword evidence="7" id="KW-1185">Reference proteome</keyword>
<keyword evidence="4" id="KW-0967">Endosome</keyword>
<evidence type="ECO:0000256" key="2">
    <source>
        <dbReference type="ARBA" id="ARBA00004496"/>
    </source>
</evidence>
<proteinExistence type="predicted"/>
<dbReference type="PROSITE" id="PS51180">
    <property type="entry name" value="BRO1"/>
    <property type="match status" value="1"/>
</dbReference>
<organism evidence="7 8">
    <name type="scientific">Setaria digitata</name>
    <dbReference type="NCBI Taxonomy" id="48799"/>
    <lineage>
        <taxon>Eukaryota</taxon>
        <taxon>Metazoa</taxon>
        <taxon>Ecdysozoa</taxon>
        <taxon>Nematoda</taxon>
        <taxon>Chromadorea</taxon>
        <taxon>Rhabditida</taxon>
        <taxon>Spirurina</taxon>
        <taxon>Spiruromorpha</taxon>
        <taxon>Filarioidea</taxon>
        <taxon>Setariidae</taxon>
        <taxon>Setaria</taxon>
    </lineage>
</organism>
<dbReference type="Proteomes" id="UP000887581">
    <property type="component" value="Unplaced"/>
</dbReference>
<dbReference type="InterPro" id="IPR025304">
    <property type="entry name" value="ALIX_V_dom"/>
</dbReference>
<dbReference type="Gene3D" id="1.25.40.280">
    <property type="entry name" value="alix/aip1 like domains"/>
    <property type="match status" value="1"/>
</dbReference>
<dbReference type="InterPro" id="IPR004328">
    <property type="entry name" value="BRO1_dom"/>
</dbReference>
<evidence type="ECO:0000313" key="7">
    <source>
        <dbReference type="Proteomes" id="UP000887581"/>
    </source>
</evidence>
<name>A0A915PT48_9BILA</name>
<dbReference type="PANTHER" id="PTHR23030:SF30">
    <property type="entry name" value="TYROSINE-PROTEIN PHOSPHATASE NON-RECEPTOR TYPE 23"/>
    <property type="match status" value="1"/>
</dbReference>
<dbReference type="Gene3D" id="1.20.140.50">
    <property type="entry name" value="alix/aip1 like domains"/>
    <property type="match status" value="1"/>
</dbReference>
<evidence type="ECO:0000256" key="5">
    <source>
        <dbReference type="SAM" id="MobiDB-lite"/>
    </source>
</evidence>
<dbReference type="AlphaFoldDB" id="A0A915PT48"/>
<comment type="subcellular location">
    <subcellularLocation>
        <location evidence="2">Cytoplasm</location>
    </subcellularLocation>
    <subcellularLocation>
        <location evidence="1">Endosome</location>
    </subcellularLocation>
</comment>
<dbReference type="GO" id="GO:0032456">
    <property type="term" value="P:endocytic recycling"/>
    <property type="evidence" value="ECO:0007669"/>
    <property type="project" value="TreeGrafter"/>
</dbReference>
<dbReference type="GO" id="GO:0005768">
    <property type="term" value="C:endosome"/>
    <property type="evidence" value="ECO:0007669"/>
    <property type="project" value="UniProtKB-SubCell"/>
</dbReference>
<evidence type="ECO:0000313" key="8">
    <source>
        <dbReference type="WBParaSite" id="sdigi.contig405.g8088.t1"/>
    </source>
</evidence>
<dbReference type="GO" id="GO:0045022">
    <property type="term" value="P:early endosome to late endosome transport"/>
    <property type="evidence" value="ECO:0007669"/>
    <property type="project" value="TreeGrafter"/>
</dbReference>
<dbReference type="Pfam" id="PF03097">
    <property type="entry name" value="BRO1"/>
    <property type="match status" value="1"/>
</dbReference>
<feature type="domain" description="BRO1" evidence="6">
    <location>
        <begin position="5"/>
        <end position="399"/>
    </location>
</feature>
<dbReference type="WBParaSite" id="sdigi.contig405.g8088.t1">
    <property type="protein sequence ID" value="sdigi.contig405.g8088.t1"/>
    <property type="gene ID" value="sdigi.contig405.g8088"/>
</dbReference>
<dbReference type="GO" id="GO:0043328">
    <property type="term" value="P:protein transport to vacuole involved in ubiquitin-dependent protein catabolic process via the multivesicular body sorting pathway"/>
    <property type="evidence" value="ECO:0007669"/>
    <property type="project" value="TreeGrafter"/>
</dbReference>
<sequence>MPRVPMLTPDLKFCLVPLPTNFSSQIKEYILLHYQDDPMKYDWAIGEIESMRSKLSRLLPDLETLSVLKRYYAQLCLMKNRFPMEKGDSIRVAFSWMNKSNDMSNPAVFEDINYELACIMYNIGAVHGAIAANEPRTELDSIKNAFTHFQCAAYPFQQIRDSMNAVKYSAFDFDPSVLTFYSSILLAQAQECLLEKSIIDRRKNTVIAKLAMHLRDVYMQCREHFDSTCLNDVLSSRYKEWLRTCIVKSEIYGAIAMLHLGFQAEEDNKMGFRVSYFDFALEHVTSAIKHAEKDKRESLKDAVVFLNDVILGKQRNAKKENDFIYHDRIPKAEELTTVEGVNMVKAVGFDPTDRSIAGPDLFAALLPGNVLKSLSVYSEEKAKFKRAILEKVAAKDRELEDYIKSLQLEEINFDDDSKMEELPEMLLERSAAFNSQPDAFPELLDKLHRVGDCALEADHKTNNLRNRLDAISSRQLRNDEGFIAIMKELNRVNDHHMKARTNNAELQRALAAHSESLKILAMPLKDLRKRLTDIQTRPADSSEGLTLKKMLDKANEMSTQRRNLLSKLNEDLLNDDITAKCLAEKNEDNWGLYESELKKHEETTTLINLNLAAQDNILSALTDANANFGDYRKKIVEENKRLVLALTAAYDVYVDVSLKTDEGLKFYSTLFSIVKSLEEAVEAIETAFEEEKEEKEKDLLREIEERAGGSGKWNSSAKSAKSGQSDILLGSGNERNENPLEAGCKGLRLKDCLEYYRNNIAKGSASLSCHTQNSQALGMSPIPHGDQILSNQLISSSFAPQFSKYQNSVPLQSHFTPISNQPQPMRNVPLDSTTKEMQQPFMFPGRVSPLSYSLQASVLSESRPISSDPHGQKPSAPQSIATFPSHFSINQHTSASVTPFSPATSDISRPVSTVTAAQLVGGQSMMASSISSLAKMPVSSSLNYTPNLHTSSSAILQQPALIPRLADLNTTGVVEVKKTFDTTTVHPQVYISPFASAKTLSNFGRPVVSTSSMSTIAKPVVAPTFTYPQNGSSTVSPWHQSLRNVDANGLLTNTGVVHTPSSAKNFPLFNSSNHVTLTTRTPAVETVARTTPVADIMNAPLDVVLPTPLTPMHLLTENEKSDLNVQIVTADSVSSTGPTKVNLVQTQPQLSESMQQTVGLSLTGSTVVQTPRPAAAVAPIMQTDCITTSAQDSTLCITNFLHASSYTGRENGAEDQWSSNVKEVMDPQTFTIGNTDPVRLEKRYMREQFKMEGVSAQLPPLDPADPINCIDAHYWLNKS</sequence>
<evidence type="ECO:0000256" key="3">
    <source>
        <dbReference type="ARBA" id="ARBA00022490"/>
    </source>
</evidence>
<feature type="region of interest" description="Disordered" evidence="5">
    <location>
        <begin position="707"/>
        <end position="735"/>
    </location>
</feature>
<keyword evidence="3" id="KW-0963">Cytoplasm</keyword>
<evidence type="ECO:0000259" key="6">
    <source>
        <dbReference type="PROSITE" id="PS51180"/>
    </source>
</evidence>
<protein>
    <submittedName>
        <fullName evidence="8">BRO1 domain-containing protein</fullName>
    </submittedName>
</protein>
<accession>A0A915PT48</accession>
<dbReference type="Pfam" id="PF13949">
    <property type="entry name" value="ALIX_LYPXL_bnd"/>
    <property type="match status" value="1"/>
</dbReference>
<evidence type="ECO:0000256" key="1">
    <source>
        <dbReference type="ARBA" id="ARBA00004177"/>
    </source>
</evidence>
<dbReference type="PANTHER" id="PTHR23030">
    <property type="entry name" value="PCD6 INTERACTING PROTEIN-RELATED"/>
    <property type="match status" value="1"/>
</dbReference>
<dbReference type="SMART" id="SM01041">
    <property type="entry name" value="BRO1"/>
    <property type="match status" value="1"/>
</dbReference>
<dbReference type="Gene3D" id="1.20.120.560">
    <property type="entry name" value="alix/aip1 in complex with the ypdl late domain"/>
    <property type="match status" value="1"/>
</dbReference>
<feature type="compositionally biased region" description="Polar residues" evidence="5">
    <location>
        <begin position="712"/>
        <end position="725"/>
    </location>
</feature>
<reference evidence="8" key="1">
    <citation type="submission" date="2022-11" db="UniProtKB">
        <authorList>
            <consortium name="WormBaseParasite"/>
        </authorList>
    </citation>
    <scope>IDENTIFICATION</scope>
</reference>